<comment type="catalytic activity">
    <reaction evidence="4">
        <text>3',3',3'-cAAG + H2O = A[3'-5']pG[3'-5']pAp[3'] + H(+)</text>
        <dbReference type="Rhea" id="RHEA:72867"/>
        <dbReference type="ChEBI" id="CHEBI:15377"/>
        <dbReference type="ChEBI" id="CHEBI:15378"/>
        <dbReference type="ChEBI" id="CHEBI:143810"/>
        <dbReference type="ChEBI" id="CHEBI:192533"/>
    </reaction>
    <physiologicalReaction direction="left-to-right" evidence="4">
        <dbReference type="Rhea" id="RHEA:72868"/>
    </physiologicalReaction>
</comment>
<keyword evidence="1" id="KW-0378">Hydrolase</keyword>
<name>A0A223LHU1_9CAUD</name>
<evidence type="ECO:0000256" key="7">
    <source>
        <dbReference type="ARBA" id="ARBA00034343"/>
    </source>
</evidence>
<comment type="catalytic activity">
    <reaction evidence="5">
        <text>3',3'-cGAMP + H2O = G[3'-5']pAp[3'] + H(+)</text>
        <dbReference type="Rhea" id="RHEA:72831"/>
        <dbReference type="ChEBI" id="CHEBI:15377"/>
        <dbReference type="ChEBI" id="CHEBI:15378"/>
        <dbReference type="ChEBI" id="CHEBI:71501"/>
        <dbReference type="ChEBI" id="CHEBI:192497"/>
    </reaction>
    <physiologicalReaction direction="left-to-right" evidence="5">
        <dbReference type="Rhea" id="RHEA:72832"/>
    </physiologicalReaction>
</comment>
<dbReference type="InterPro" id="IPR056175">
    <property type="entry name" value="Acb1-like_C"/>
</dbReference>
<evidence type="ECO:0000313" key="11">
    <source>
        <dbReference type="Proteomes" id="UP000225553"/>
    </source>
</evidence>
<comment type="catalytic activity">
    <reaction evidence="8">
        <text>3',3'-cUAMP + H2O = U[3'-5']pAp[3'] + H(+)</text>
        <dbReference type="Rhea" id="RHEA:72835"/>
        <dbReference type="ChEBI" id="CHEBI:15377"/>
        <dbReference type="ChEBI" id="CHEBI:15378"/>
        <dbReference type="ChEBI" id="CHEBI:143809"/>
        <dbReference type="ChEBI" id="CHEBI:192498"/>
    </reaction>
    <physiologicalReaction direction="left-to-right" evidence="8">
        <dbReference type="Rhea" id="RHEA:72836"/>
    </physiologicalReaction>
</comment>
<feature type="domain" description="Anti-CBASS protein Acb1-like C-terminal" evidence="9">
    <location>
        <begin position="5"/>
        <end position="142"/>
    </location>
</feature>
<keyword evidence="11" id="KW-1185">Reference proteome</keyword>
<evidence type="ECO:0000256" key="8">
    <source>
        <dbReference type="ARBA" id="ARBA00048123"/>
    </source>
</evidence>
<protein>
    <recommendedName>
        <fullName evidence="7">Anti-CBASS protein Acb1</fullName>
    </recommendedName>
</protein>
<evidence type="ECO:0000256" key="2">
    <source>
        <dbReference type="ARBA" id="ARBA00034233"/>
    </source>
</evidence>
<evidence type="ECO:0000256" key="5">
    <source>
        <dbReference type="ARBA" id="ARBA00034283"/>
    </source>
</evidence>
<organism evidence="10 11">
    <name type="scientific">Erwinia phage vB_EamM_RisingSun</name>
    <dbReference type="NCBI Taxonomy" id="2026080"/>
    <lineage>
        <taxon>Viruses</taxon>
        <taxon>Duplodnaviria</taxon>
        <taxon>Heunggongvirae</taxon>
        <taxon>Uroviricota</taxon>
        <taxon>Caudoviricetes</taxon>
        <taxon>Chimalliviridae</taxon>
        <taxon>Risingsunvirus</taxon>
        <taxon>Risingsunvirus risingsun</taxon>
    </lineage>
</organism>
<evidence type="ECO:0000256" key="1">
    <source>
        <dbReference type="ARBA" id="ARBA00022801"/>
    </source>
</evidence>
<sequence>MGLGYIDVKLDSKQEDDLIRDLTTLGIKALPKGKYHCTVIYDKREELDKPLCDIDPEQVFEAHVVEVKPLGDALVFTMTSKDIYDEFRRLQEAGYQHSFPELLVHMSICYDFSAYDKLKVEQFMGRWIGRNIQFSRESLQPVKY</sequence>
<dbReference type="Pfam" id="PF23474">
    <property type="entry name" value="Acb1"/>
    <property type="match status" value="1"/>
</dbReference>
<evidence type="ECO:0000313" key="10">
    <source>
        <dbReference type="EMBL" id="ASU03550.1"/>
    </source>
</evidence>
<gene>
    <name evidence="10" type="ORF">RISINGSUN_120</name>
</gene>
<dbReference type="OrthoDB" id="18059at10239"/>
<accession>A0A223LHU1</accession>
<evidence type="ECO:0000256" key="4">
    <source>
        <dbReference type="ARBA" id="ARBA00034244"/>
    </source>
</evidence>
<dbReference type="EMBL" id="MF459646">
    <property type="protein sequence ID" value="ASU03550.1"/>
    <property type="molecule type" value="Genomic_DNA"/>
</dbReference>
<reference evidence="11" key="1">
    <citation type="submission" date="2017-07" db="EMBL/GenBank/DDBJ databases">
        <authorList>
            <person name="Putnam M.J."/>
            <person name="Sharma R."/>
            <person name="Kruger J.L."/>
            <person name="Berg J.A."/>
            <person name="Payne A.M."/>
            <person name="Fajardo C.P."/>
            <person name="Breakwell D.P."/>
            <person name="Hope S."/>
            <person name="Grose J.H."/>
        </authorList>
    </citation>
    <scope>NUCLEOTIDE SEQUENCE [LARGE SCALE GENOMIC DNA]</scope>
</reference>
<evidence type="ECO:0000259" key="9">
    <source>
        <dbReference type="Pfam" id="PF23474"/>
    </source>
</evidence>
<dbReference type="Proteomes" id="UP000225553">
    <property type="component" value="Segment"/>
</dbReference>
<dbReference type="GO" id="GO:0016787">
    <property type="term" value="F:hydrolase activity"/>
    <property type="evidence" value="ECO:0007669"/>
    <property type="project" value="UniProtKB-KW"/>
</dbReference>
<comment type="similarity">
    <text evidence="6">Belongs to the anti-CBASS protein Acb1 family.</text>
</comment>
<comment type="catalytic activity">
    <reaction evidence="3">
        <text>3',3',3'-c-tri-AMP + H2O = A[3'-5']pA[3'-5']pAp[3'] + H(+)</text>
        <dbReference type="Rhea" id="RHEA:72859"/>
        <dbReference type="ChEBI" id="CHEBI:15377"/>
        <dbReference type="ChEBI" id="CHEBI:15378"/>
        <dbReference type="ChEBI" id="CHEBI:192523"/>
        <dbReference type="ChEBI" id="CHEBI:192530"/>
    </reaction>
    <physiologicalReaction direction="left-to-right" evidence="3">
        <dbReference type="Rhea" id="RHEA:72860"/>
    </physiologicalReaction>
</comment>
<proteinExistence type="inferred from homology"/>
<evidence type="ECO:0000256" key="3">
    <source>
        <dbReference type="ARBA" id="ARBA00034240"/>
    </source>
</evidence>
<evidence type="ECO:0000256" key="6">
    <source>
        <dbReference type="ARBA" id="ARBA00034316"/>
    </source>
</evidence>
<comment type="catalytic activity">
    <reaction evidence="2">
        <text>3',3',3'-cAAG + H2O = G[3'-5']pA[3'-5']pAp[3'] + H(+)</text>
        <dbReference type="Rhea" id="RHEA:72863"/>
        <dbReference type="ChEBI" id="CHEBI:15377"/>
        <dbReference type="ChEBI" id="CHEBI:15378"/>
        <dbReference type="ChEBI" id="CHEBI:143810"/>
        <dbReference type="ChEBI" id="CHEBI:192532"/>
    </reaction>
    <physiologicalReaction direction="left-to-right" evidence="2">
        <dbReference type="Rhea" id="RHEA:72864"/>
    </physiologicalReaction>
</comment>